<dbReference type="EMBL" id="ABJB010608109">
    <property type="status" value="NOT_ANNOTATED_CDS"/>
    <property type="molecule type" value="Genomic_DNA"/>
</dbReference>
<accession>B7QAC4</accession>
<dbReference type="PaxDb" id="6945-B7QAC4"/>
<dbReference type="Proteomes" id="UP000001555">
    <property type="component" value="Unassembled WGS sequence"/>
</dbReference>
<protein>
    <submittedName>
        <fullName evidence="1 2">Secreted protein, putative</fullName>
    </submittedName>
</protein>
<evidence type="ECO:0000313" key="2">
    <source>
        <dbReference type="EnsemblMetazoa" id="ISCW021934-PA"/>
    </source>
</evidence>
<keyword evidence="3" id="KW-1185">Reference proteome</keyword>
<dbReference type="InParanoid" id="B7QAC4"/>
<dbReference type="AlphaFoldDB" id="B7QAC4"/>
<dbReference type="Gene3D" id="3.15.10.50">
    <property type="match status" value="1"/>
</dbReference>
<dbReference type="HOGENOM" id="CLU_1333246_0_0_1"/>
<proteinExistence type="predicted"/>
<sequence>MAPLSSVVSDGVHFRRKRTLDLLCGSEQFANALARTLLDESRPLLGSAEPLVLGDGPTWRDGRVTLRRGRLWGASTAHLKGPVLLRCDDVNMRLGVHIALNNSDIAYDWEARELPFLGPRGTVRLFSRQLALETLLQLTPVRVLDVRLSELQGADVHLTGPWPYAPIVSGTVNMVLRSFPDMVRDIVARPLRDALQQYLDQQQQRL</sequence>
<dbReference type="EMBL" id="ABJB010274598">
    <property type="status" value="NOT_ANNOTATED_CDS"/>
    <property type="molecule type" value="Genomic_DNA"/>
</dbReference>
<dbReference type="EMBL" id="ABJB011128678">
    <property type="status" value="NOT_ANNOTATED_CDS"/>
    <property type="molecule type" value="Genomic_DNA"/>
</dbReference>
<dbReference type="InterPro" id="IPR038602">
    <property type="entry name" value="Mite_allergen_7_sf"/>
</dbReference>
<dbReference type="VEuPathDB" id="VectorBase:ISCW021934"/>
<name>B7QAC4_IXOSC</name>
<reference evidence="1 3" key="1">
    <citation type="submission" date="2008-03" db="EMBL/GenBank/DDBJ databases">
        <title>Annotation of Ixodes scapularis.</title>
        <authorList>
            <consortium name="Ixodes scapularis Genome Project Consortium"/>
            <person name="Caler E."/>
            <person name="Hannick L.I."/>
            <person name="Bidwell S."/>
            <person name="Joardar V."/>
            <person name="Thiagarajan M."/>
            <person name="Amedeo P."/>
            <person name="Galinsky K.J."/>
            <person name="Schobel S."/>
            <person name="Inman J."/>
            <person name="Hostetler J."/>
            <person name="Miller J."/>
            <person name="Hammond M."/>
            <person name="Megy K."/>
            <person name="Lawson D."/>
            <person name="Kodira C."/>
            <person name="Sutton G."/>
            <person name="Meyer J."/>
            <person name="Hill C.A."/>
            <person name="Birren B."/>
            <person name="Nene V."/>
            <person name="Collins F."/>
            <person name="Alarcon-Chaidez F."/>
            <person name="Wikel S."/>
            <person name="Strausberg R."/>
        </authorList>
    </citation>
    <scope>NUCLEOTIDE SEQUENCE [LARGE SCALE GENOMIC DNA]</scope>
    <source>
        <strain evidence="3">Wikel</strain>
        <strain evidence="1">Wikel colony</strain>
    </source>
</reference>
<gene>
    <name evidence="1" type="ORF">IscW_ISCW021934</name>
</gene>
<dbReference type="Pfam" id="PF16984">
    <property type="entry name" value="Grp7_allergen"/>
    <property type="match status" value="1"/>
</dbReference>
<dbReference type="EMBL" id="ABJB010958963">
    <property type="status" value="NOT_ANNOTATED_CDS"/>
    <property type="molecule type" value="Genomic_DNA"/>
</dbReference>
<reference evidence="2" key="2">
    <citation type="submission" date="2020-05" db="UniProtKB">
        <authorList>
            <consortium name="EnsemblMetazoa"/>
        </authorList>
    </citation>
    <scope>IDENTIFICATION</scope>
    <source>
        <strain evidence="2">wikel</strain>
    </source>
</reference>
<dbReference type="EMBL" id="ABJB010009491">
    <property type="status" value="NOT_ANNOTATED_CDS"/>
    <property type="molecule type" value="Genomic_DNA"/>
</dbReference>
<dbReference type="InterPro" id="IPR020234">
    <property type="entry name" value="Mite_allergen_group-7"/>
</dbReference>
<dbReference type="EnsemblMetazoa" id="ISCW021934-RA">
    <property type="protein sequence ID" value="ISCW021934-PA"/>
    <property type="gene ID" value="ISCW021934"/>
</dbReference>
<dbReference type="VEuPathDB" id="VectorBase:ISCI021934"/>
<dbReference type="EMBL" id="DS893390">
    <property type="protein sequence ID" value="EEC15796.1"/>
    <property type="molecule type" value="Genomic_DNA"/>
</dbReference>
<dbReference type="EMBL" id="ABJB010175417">
    <property type="status" value="NOT_ANNOTATED_CDS"/>
    <property type="molecule type" value="Genomic_DNA"/>
</dbReference>
<organism>
    <name type="scientific">Ixodes scapularis</name>
    <name type="common">Black-legged tick</name>
    <name type="synonym">Deer tick</name>
    <dbReference type="NCBI Taxonomy" id="6945"/>
    <lineage>
        <taxon>Eukaryota</taxon>
        <taxon>Metazoa</taxon>
        <taxon>Ecdysozoa</taxon>
        <taxon>Arthropoda</taxon>
        <taxon>Chelicerata</taxon>
        <taxon>Arachnida</taxon>
        <taxon>Acari</taxon>
        <taxon>Parasitiformes</taxon>
        <taxon>Ixodida</taxon>
        <taxon>Ixodoidea</taxon>
        <taxon>Ixodidae</taxon>
        <taxon>Ixodinae</taxon>
        <taxon>Ixodes</taxon>
    </lineage>
</organism>
<evidence type="ECO:0000313" key="1">
    <source>
        <dbReference type="EMBL" id="EEC15796.1"/>
    </source>
</evidence>
<evidence type="ECO:0000313" key="3">
    <source>
        <dbReference type="Proteomes" id="UP000001555"/>
    </source>
</evidence>